<feature type="transmembrane region" description="Helical" evidence="1">
    <location>
        <begin position="81"/>
        <end position="103"/>
    </location>
</feature>
<feature type="transmembrane region" description="Helical" evidence="1">
    <location>
        <begin position="109"/>
        <end position="133"/>
    </location>
</feature>
<evidence type="ECO:0000313" key="3">
    <source>
        <dbReference type="Proteomes" id="UP000823863"/>
    </source>
</evidence>
<keyword evidence="1" id="KW-0812">Transmembrane</keyword>
<accession>A0A9D2PRY6</accession>
<keyword evidence="1" id="KW-0472">Membrane</keyword>
<dbReference type="EMBL" id="DWWB01000004">
    <property type="protein sequence ID" value="HJC65299.1"/>
    <property type="molecule type" value="Genomic_DNA"/>
</dbReference>
<sequence length="174" mass="19535">MQVKKWRYQDWLAFSFGFGVLLGTAAVRFFGWPVVLEQVRQPEQAAFPDRWEALRLFCVVFRCRFLQLTAGWLMGMTVCSVPLFCMTAAYGGLSAAVTLSLLTARKGMLGLPAFLIGLFPQWIIYVAVWWILASWASGTQKRVRLGAFLLLILFTACGAGAEILVNPIFSAYFF</sequence>
<name>A0A9D2PRY6_9FIRM</name>
<organism evidence="2 3">
    <name type="scientific">Candidatus Enterocloster excrementigallinarum</name>
    <dbReference type="NCBI Taxonomy" id="2838558"/>
    <lineage>
        <taxon>Bacteria</taxon>
        <taxon>Bacillati</taxon>
        <taxon>Bacillota</taxon>
        <taxon>Clostridia</taxon>
        <taxon>Lachnospirales</taxon>
        <taxon>Lachnospiraceae</taxon>
        <taxon>Enterocloster</taxon>
    </lineage>
</organism>
<keyword evidence="1" id="KW-1133">Transmembrane helix</keyword>
<feature type="transmembrane region" description="Helical" evidence="1">
    <location>
        <begin position="145"/>
        <end position="169"/>
    </location>
</feature>
<feature type="transmembrane region" description="Helical" evidence="1">
    <location>
        <begin position="12"/>
        <end position="34"/>
    </location>
</feature>
<evidence type="ECO:0000256" key="1">
    <source>
        <dbReference type="SAM" id="Phobius"/>
    </source>
</evidence>
<reference evidence="2" key="2">
    <citation type="submission" date="2021-04" db="EMBL/GenBank/DDBJ databases">
        <authorList>
            <person name="Gilroy R."/>
        </authorList>
    </citation>
    <scope>NUCLEOTIDE SEQUENCE</scope>
    <source>
        <strain evidence="2">CHK198-12963</strain>
    </source>
</reference>
<proteinExistence type="predicted"/>
<reference evidence="2" key="1">
    <citation type="journal article" date="2021" name="PeerJ">
        <title>Extensive microbial diversity within the chicken gut microbiome revealed by metagenomics and culture.</title>
        <authorList>
            <person name="Gilroy R."/>
            <person name="Ravi A."/>
            <person name="Getino M."/>
            <person name="Pursley I."/>
            <person name="Horton D.L."/>
            <person name="Alikhan N.F."/>
            <person name="Baker D."/>
            <person name="Gharbi K."/>
            <person name="Hall N."/>
            <person name="Watson M."/>
            <person name="Adriaenssens E.M."/>
            <person name="Foster-Nyarko E."/>
            <person name="Jarju S."/>
            <person name="Secka A."/>
            <person name="Antonio M."/>
            <person name="Oren A."/>
            <person name="Chaudhuri R.R."/>
            <person name="La Ragione R."/>
            <person name="Hildebrand F."/>
            <person name="Pallen M.J."/>
        </authorList>
    </citation>
    <scope>NUCLEOTIDE SEQUENCE</scope>
    <source>
        <strain evidence="2">CHK198-12963</strain>
    </source>
</reference>
<gene>
    <name evidence="2" type="ORF">H9931_01070</name>
</gene>
<evidence type="ECO:0000313" key="2">
    <source>
        <dbReference type="EMBL" id="HJC65299.1"/>
    </source>
</evidence>
<dbReference type="AlphaFoldDB" id="A0A9D2PRY6"/>
<comment type="caution">
    <text evidence="2">The sequence shown here is derived from an EMBL/GenBank/DDBJ whole genome shotgun (WGS) entry which is preliminary data.</text>
</comment>
<dbReference type="Proteomes" id="UP000823863">
    <property type="component" value="Unassembled WGS sequence"/>
</dbReference>
<evidence type="ECO:0008006" key="4">
    <source>
        <dbReference type="Google" id="ProtNLM"/>
    </source>
</evidence>
<protein>
    <recommendedName>
        <fullName evidence="4">Stage II sporulation protein M</fullName>
    </recommendedName>
</protein>